<proteinExistence type="predicted"/>
<evidence type="ECO:0000313" key="3">
    <source>
        <dbReference type="Proteomes" id="UP000198287"/>
    </source>
</evidence>
<feature type="signal peptide" evidence="1">
    <location>
        <begin position="1"/>
        <end position="16"/>
    </location>
</feature>
<evidence type="ECO:0000256" key="1">
    <source>
        <dbReference type="SAM" id="SignalP"/>
    </source>
</evidence>
<dbReference type="EMBL" id="LNIX01000011">
    <property type="protein sequence ID" value="OXA48554.1"/>
    <property type="molecule type" value="Genomic_DNA"/>
</dbReference>
<protein>
    <submittedName>
        <fullName evidence="2">Uncharacterized protein</fullName>
    </submittedName>
</protein>
<evidence type="ECO:0000313" key="2">
    <source>
        <dbReference type="EMBL" id="OXA48554.1"/>
    </source>
</evidence>
<dbReference type="Proteomes" id="UP000198287">
    <property type="component" value="Unassembled WGS sequence"/>
</dbReference>
<dbReference type="SUPFAM" id="SSF49562">
    <property type="entry name" value="C2 domain (Calcium/lipid-binding domain, CaLB)"/>
    <property type="match status" value="1"/>
</dbReference>
<gene>
    <name evidence="2" type="ORF">Fcan01_16201</name>
</gene>
<organism evidence="2 3">
    <name type="scientific">Folsomia candida</name>
    <name type="common">Springtail</name>
    <dbReference type="NCBI Taxonomy" id="158441"/>
    <lineage>
        <taxon>Eukaryota</taxon>
        <taxon>Metazoa</taxon>
        <taxon>Ecdysozoa</taxon>
        <taxon>Arthropoda</taxon>
        <taxon>Hexapoda</taxon>
        <taxon>Collembola</taxon>
        <taxon>Entomobryomorpha</taxon>
        <taxon>Isotomoidea</taxon>
        <taxon>Isotomidae</taxon>
        <taxon>Proisotominae</taxon>
        <taxon>Folsomia</taxon>
    </lineage>
</organism>
<name>A0A226DUS1_FOLCA</name>
<reference evidence="2 3" key="1">
    <citation type="submission" date="2015-12" db="EMBL/GenBank/DDBJ databases">
        <title>The genome of Folsomia candida.</title>
        <authorList>
            <person name="Faddeeva A."/>
            <person name="Derks M.F."/>
            <person name="Anvar Y."/>
            <person name="Smit S."/>
            <person name="Van Straalen N."/>
            <person name="Roelofs D."/>
        </authorList>
    </citation>
    <scope>NUCLEOTIDE SEQUENCE [LARGE SCALE GENOMIC DNA]</scope>
    <source>
        <strain evidence="2 3">VU population</strain>
        <tissue evidence="2">Whole body</tissue>
    </source>
</reference>
<feature type="chain" id="PRO_5012578753" evidence="1">
    <location>
        <begin position="17"/>
        <end position="188"/>
    </location>
</feature>
<sequence>MTRIILLCFLVGSILGNIPPDFNVKFLIAFTNIPKKDSGSGKASETDPYAKIQNDYDHKAYKSKVLMDKKEGTIPGLFEFDWSYDHPIVFSVEMYDFDPGIFSTSDEYIGRTHIYQPQLWYENDTGVEQQVLYTYDKAGKLTNLQRDGQDSVLSLHYLIDNEVDASTHPQLKSWSEKKPEFDVIRIDK</sequence>
<keyword evidence="3" id="KW-1185">Reference proteome</keyword>
<keyword evidence="1" id="KW-0732">Signal</keyword>
<dbReference type="AlphaFoldDB" id="A0A226DUS1"/>
<accession>A0A226DUS1</accession>
<comment type="caution">
    <text evidence="2">The sequence shown here is derived from an EMBL/GenBank/DDBJ whole genome shotgun (WGS) entry which is preliminary data.</text>
</comment>
<dbReference type="InterPro" id="IPR035892">
    <property type="entry name" value="C2_domain_sf"/>
</dbReference>